<evidence type="ECO:0000313" key="3">
    <source>
        <dbReference type="Proteomes" id="UP000237481"/>
    </source>
</evidence>
<dbReference type="PANTHER" id="PTHR47256:SF1">
    <property type="entry name" value="ZN(II)2CYS6 TRANSCRIPTION FACTOR (EUROFUNG)"/>
    <property type="match status" value="1"/>
</dbReference>
<protein>
    <recommendedName>
        <fullName evidence="4">Nitrogen assimilation transcription factor nirA</fullName>
    </recommendedName>
</protein>
<dbReference type="AlphaFoldDB" id="A0A2S4KS08"/>
<evidence type="ECO:0000313" key="2">
    <source>
        <dbReference type="EMBL" id="POR32982.1"/>
    </source>
</evidence>
<feature type="region of interest" description="Disordered" evidence="1">
    <location>
        <begin position="346"/>
        <end position="371"/>
    </location>
</feature>
<name>A0A2S4KS08_9HYPO</name>
<feature type="region of interest" description="Disordered" evidence="1">
    <location>
        <begin position="1"/>
        <end position="27"/>
    </location>
</feature>
<dbReference type="CDD" id="cd12148">
    <property type="entry name" value="fungal_TF_MHR"/>
    <property type="match status" value="1"/>
</dbReference>
<accession>A0A2S4KS08</accession>
<evidence type="ECO:0008006" key="4">
    <source>
        <dbReference type="Google" id="ProtNLM"/>
    </source>
</evidence>
<dbReference type="OrthoDB" id="2943660at2759"/>
<dbReference type="EMBL" id="PKSG01000762">
    <property type="protein sequence ID" value="POR32982.1"/>
    <property type="molecule type" value="Genomic_DNA"/>
</dbReference>
<dbReference type="Proteomes" id="UP000237481">
    <property type="component" value="Unassembled WGS sequence"/>
</dbReference>
<reference evidence="2 3" key="1">
    <citation type="submission" date="2018-01" db="EMBL/GenBank/DDBJ databases">
        <title>Harnessing the power of phylogenomics to disentangle the directionality and signatures of interkingdom host jumping in the parasitic fungal genus Tolypocladium.</title>
        <authorList>
            <person name="Quandt C.A."/>
            <person name="Patterson W."/>
            <person name="Spatafora J.W."/>
        </authorList>
    </citation>
    <scope>NUCLEOTIDE SEQUENCE [LARGE SCALE GENOMIC DNA]</scope>
    <source>
        <strain evidence="2 3">NRBC 100945</strain>
    </source>
</reference>
<gene>
    <name evidence="2" type="ORF">TPAR_06825</name>
</gene>
<sequence length="631" mass="69744">MASFRPLLPAQSSNLARGGPVPSGDKPKRSAVLVACSACQRAKTKIACEYDAEPNQSRASSRREVDEQLRELYTFLRTRPWGEALEILRRVRESEDPLAVLRFVKDGDLLLQAKLPSPLDASDDDPPDPSALERSDRDVGGVSSRARRAPSAWTTVADEDTVAELIGIFFDRDQSFLMPFIDRGVLLADMQAHAERPLAGQFCSMLLPWPPALTVADPQCHFKSAAVPSFASGRELGEAFFTEAKRLLDLECGRPSIPSAQALFVMFSYSCRMGKDRAGHIFRAAGYEMMKRMMPKIRRLLSGTAHLLTGRHRRAISRTVWGIFCFDSVCSSVYLRPPLFPVPDVPRATPAAAGADDDAGEQEREHEEKEVEHFDDYDDMALSCACDLSEIFSEVLAPTSGHVDPSWPKGGGERLVGLYAELQKQESRLPPEDRYPGRRSRQHSYLWAYHHLVAVNIARLLERWDGQAMLSKPRDISVRHCEGMMKHLDNHLNRYPSERRGCLTTLYFAHSCSFALLDLVGTSPSAARSFSRACRVFHEATEELPLSNLLLQGLAAVAKQSGVQLPDEVLPYIANLEVARQASKDVPLGFVVPIRGGLAGLLSDEAWDSDPDVSGIELGGIIARYNADSAS</sequence>
<keyword evidence="3" id="KW-1185">Reference proteome</keyword>
<dbReference type="PANTHER" id="PTHR47256">
    <property type="entry name" value="ZN(II)2CYS6 TRANSCRIPTION FACTOR (EUROFUNG)-RELATED"/>
    <property type="match status" value="1"/>
</dbReference>
<proteinExistence type="predicted"/>
<organism evidence="2 3">
    <name type="scientific">Tolypocladium paradoxum</name>
    <dbReference type="NCBI Taxonomy" id="94208"/>
    <lineage>
        <taxon>Eukaryota</taxon>
        <taxon>Fungi</taxon>
        <taxon>Dikarya</taxon>
        <taxon>Ascomycota</taxon>
        <taxon>Pezizomycotina</taxon>
        <taxon>Sordariomycetes</taxon>
        <taxon>Hypocreomycetidae</taxon>
        <taxon>Hypocreales</taxon>
        <taxon>Ophiocordycipitaceae</taxon>
        <taxon>Tolypocladium</taxon>
    </lineage>
</organism>
<comment type="caution">
    <text evidence="2">The sequence shown here is derived from an EMBL/GenBank/DDBJ whole genome shotgun (WGS) entry which is preliminary data.</text>
</comment>
<feature type="region of interest" description="Disordered" evidence="1">
    <location>
        <begin position="115"/>
        <end position="146"/>
    </location>
</feature>
<feature type="compositionally biased region" description="Basic and acidic residues" evidence="1">
    <location>
        <begin position="361"/>
        <end position="371"/>
    </location>
</feature>
<dbReference type="InterPro" id="IPR053187">
    <property type="entry name" value="Notoamide_regulator"/>
</dbReference>
<evidence type="ECO:0000256" key="1">
    <source>
        <dbReference type="SAM" id="MobiDB-lite"/>
    </source>
</evidence>